<dbReference type="Proteomes" id="UP001432027">
    <property type="component" value="Unassembled WGS sequence"/>
</dbReference>
<evidence type="ECO:0000313" key="2">
    <source>
        <dbReference type="Proteomes" id="UP001432027"/>
    </source>
</evidence>
<comment type="caution">
    <text evidence="1">The sequence shown here is derived from an EMBL/GenBank/DDBJ whole genome shotgun (WGS) entry which is preliminary data.</text>
</comment>
<keyword evidence="2" id="KW-1185">Reference proteome</keyword>
<name>A0AAV5SNP9_9BILA</name>
<feature type="non-terminal residue" evidence="1">
    <location>
        <position position="73"/>
    </location>
</feature>
<evidence type="ECO:0008006" key="3">
    <source>
        <dbReference type="Google" id="ProtNLM"/>
    </source>
</evidence>
<gene>
    <name evidence="1" type="ORF">PENTCL1PPCAC_4403</name>
</gene>
<accession>A0AAV5SNP9</accession>
<dbReference type="AlphaFoldDB" id="A0AAV5SNP9"/>
<dbReference type="EMBL" id="BTSX01000002">
    <property type="protein sequence ID" value="GMS82228.1"/>
    <property type="molecule type" value="Genomic_DNA"/>
</dbReference>
<organism evidence="1 2">
    <name type="scientific">Pristionchus entomophagus</name>
    <dbReference type="NCBI Taxonomy" id="358040"/>
    <lineage>
        <taxon>Eukaryota</taxon>
        <taxon>Metazoa</taxon>
        <taxon>Ecdysozoa</taxon>
        <taxon>Nematoda</taxon>
        <taxon>Chromadorea</taxon>
        <taxon>Rhabditida</taxon>
        <taxon>Rhabditina</taxon>
        <taxon>Diplogasteromorpha</taxon>
        <taxon>Diplogasteroidea</taxon>
        <taxon>Neodiplogasteridae</taxon>
        <taxon>Pristionchus</taxon>
    </lineage>
</organism>
<reference evidence="1" key="1">
    <citation type="submission" date="2023-10" db="EMBL/GenBank/DDBJ databases">
        <title>Genome assembly of Pristionchus species.</title>
        <authorList>
            <person name="Yoshida K."/>
            <person name="Sommer R.J."/>
        </authorList>
    </citation>
    <scope>NUCLEOTIDE SEQUENCE</scope>
    <source>
        <strain evidence="1">RS0144</strain>
    </source>
</reference>
<feature type="non-terminal residue" evidence="1">
    <location>
        <position position="1"/>
    </location>
</feature>
<evidence type="ECO:0000313" key="1">
    <source>
        <dbReference type="EMBL" id="GMS82228.1"/>
    </source>
</evidence>
<proteinExistence type="predicted"/>
<sequence>EHVEVQIDVGTVQASDTVEKNDIGCGVSAGLAEQVLLEGLLVLDGAEDILVEVLSDDSVSILVQNDDSLDAVE</sequence>
<protein>
    <recommendedName>
        <fullName evidence="3">Ribosomal protein</fullName>
    </recommendedName>
</protein>